<dbReference type="HAMAP" id="MF_00235">
    <property type="entry name" value="Adenylate_kinase_Adk"/>
    <property type="match status" value="1"/>
</dbReference>
<dbReference type="InterPro" id="IPR027417">
    <property type="entry name" value="P-loop_NTPase"/>
</dbReference>
<keyword evidence="7" id="KW-1185">Reference proteome</keyword>
<protein>
    <recommendedName>
        <fullName evidence="8">Adenylate kinase</fullName>
    </recommendedName>
</protein>
<dbReference type="GO" id="GO:0005524">
    <property type="term" value="F:ATP binding"/>
    <property type="evidence" value="ECO:0007669"/>
    <property type="project" value="InterPro"/>
</dbReference>
<evidence type="ECO:0000256" key="5">
    <source>
        <dbReference type="SAM" id="SignalP"/>
    </source>
</evidence>
<accession>A0AAV9IXA9</accession>
<comment type="caution">
    <text evidence="6">The sequence shown here is derived from an EMBL/GenBank/DDBJ whole genome shotgun (WGS) entry which is preliminary data.</text>
</comment>
<dbReference type="InterPro" id="IPR000850">
    <property type="entry name" value="Adenylat/UMP-CMP_kin"/>
</dbReference>
<evidence type="ECO:0000313" key="6">
    <source>
        <dbReference type="EMBL" id="KAK4536740.1"/>
    </source>
</evidence>
<dbReference type="GO" id="GO:0006139">
    <property type="term" value="P:nucleobase-containing compound metabolic process"/>
    <property type="evidence" value="ECO:0007669"/>
    <property type="project" value="InterPro"/>
</dbReference>
<dbReference type="Pfam" id="PF00406">
    <property type="entry name" value="ADK"/>
    <property type="match status" value="1"/>
</dbReference>
<comment type="similarity">
    <text evidence="4">Belongs to the adenylate kinase family.</text>
</comment>
<evidence type="ECO:0000256" key="3">
    <source>
        <dbReference type="ARBA" id="ARBA00022777"/>
    </source>
</evidence>
<keyword evidence="5" id="KW-0732">Signal</keyword>
<dbReference type="EMBL" id="JANCYW010000009">
    <property type="protein sequence ID" value="KAK4536740.1"/>
    <property type="molecule type" value="Genomic_DNA"/>
</dbReference>
<keyword evidence="1 4" id="KW-0808">Transferase</keyword>
<gene>
    <name evidence="6" type="ORF">CDCA_CDCA09G2765</name>
</gene>
<feature type="signal peptide" evidence="5">
    <location>
        <begin position="1"/>
        <end position="19"/>
    </location>
</feature>
<dbReference type="AlphaFoldDB" id="A0AAV9IXA9"/>
<organism evidence="6 7">
    <name type="scientific">Cyanidium caldarium</name>
    <name type="common">Red alga</name>
    <dbReference type="NCBI Taxonomy" id="2771"/>
    <lineage>
        <taxon>Eukaryota</taxon>
        <taxon>Rhodophyta</taxon>
        <taxon>Bangiophyceae</taxon>
        <taxon>Cyanidiales</taxon>
        <taxon>Cyanidiaceae</taxon>
        <taxon>Cyanidium</taxon>
    </lineage>
</organism>
<dbReference type="Gene3D" id="3.40.50.300">
    <property type="entry name" value="P-loop containing nucleotide triphosphate hydrolases"/>
    <property type="match status" value="1"/>
</dbReference>
<evidence type="ECO:0000256" key="4">
    <source>
        <dbReference type="RuleBase" id="RU003330"/>
    </source>
</evidence>
<reference evidence="6 7" key="1">
    <citation type="submission" date="2022-07" db="EMBL/GenBank/DDBJ databases">
        <title>Genome-wide signatures of adaptation to extreme environments.</title>
        <authorList>
            <person name="Cho C.H."/>
            <person name="Yoon H.S."/>
        </authorList>
    </citation>
    <scope>NUCLEOTIDE SEQUENCE [LARGE SCALE GENOMIC DNA]</scope>
    <source>
        <strain evidence="6 7">DBV 063 E5</strain>
    </source>
</reference>
<sequence length="217" mass="24129">MAFTATRTVLFLLGAPGSGKSTQGARLHRQYSWPHFCVGDWLRKRAALAGAADGTADDVLVAEVLRGGERIVPSRITMTIMQQVLRVEWNELASVAIVDGFPRNVENATALQEAGMSVLGAQRAAYLWLHLPEAEALRRLAGRRRADDVDEAARRRWQTYYRKTLPLQEYLRRERLRPVDASGTEAQVAARITQALHELELLPPPVVADGHASERGR</sequence>
<proteinExistence type="inferred from homology"/>
<dbReference type="SUPFAM" id="SSF52540">
    <property type="entry name" value="P-loop containing nucleoside triphosphate hydrolases"/>
    <property type="match status" value="1"/>
</dbReference>
<evidence type="ECO:0008006" key="8">
    <source>
        <dbReference type="Google" id="ProtNLM"/>
    </source>
</evidence>
<feature type="chain" id="PRO_5043832840" description="Adenylate kinase" evidence="5">
    <location>
        <begin position="20"/>
        <end position="217"/>
    </location>
</feature>
<dbReference type="PANTHER" id="PTHR23359">
    <property type="entry name" value="NUCLEOTIDE KINASE"/>
    <property type="match status" value="1"/>
</dbReference>
<evidence type="ECO:0000256" key="2">
    <source>
        <dbReference type="ARBA" id="ARBA00022741"/>
    </source>
</evidence>
<keyword evidence="3 4" id="KW-0418">Kinase</keyword>
<evidence type="ECO:0000256" key="1">
    <source>
        <dbReference type="ARBA" id="ARBA00022679"/>
    </source>
</evidence>
<dbReference type="CDD" id="cd01428">
    <property type="entry name" value="ADK"/>
    <property type="match status" value="1"/>
</dbReference>
<dbReference type="GO" id="GO:0019205">
    <property type="term" value="F:nucleobase-containing compound kinase activity"/>
    <property type="evidence" value="ECO:0007669"/>
    <property type="project" value="InterPro"/>
</dbReference>
<dbReference type="PROSITE" id="PS00113">
    <property type="entry name" value="ADENYLATE_KINASE"/>
    <property type="match status" value="1"/>
</dbReference>
<dbReference type="Proteomes" id="UP001301350">
    <property type="component" value="Unassembled WGS sequence"/>
</dbReference>
<keyword evidence="2" id="KW-0547">Nucleotide-binding</keyword>
<name>A0AAV9IXA9_CYACA</name>
<evidence type="ECO:0000313" key="7">
    <source>
        <dbReference type="Proteomes" id="UP001301350"/>
    </source>
</evidence>
<dbReference type="InterPro" id="IPR033690">
    <property type="entry name" value="Adenylat_kinase_CS"/>
</dbReference>
<dbReference type="PRINTS" id="PR00094">
    <property type="entry name" value="ADENYLTKNASE"/>
</dbReference>